<name>A0A0D2HUX7_9BACT</name>
<gene>
    <name evidence="4" type="primary">porA</name>
    <name evidence="4" type="ORF">X474_09545</name>
</gene>
<dbReference type="PATRIC" id="fig|1429043.3.peg.2020"/>
<dbReference type="Proteomes" id="UP000032233">
    <property type="component" value="Unassembled WGS sequence"/>
</dbReference>
<dbReference type="InterPro" id="IPR002880">
    <property type="entry name" value="Pyrv_Fd/Flavodoxin_OxRdtase_N"/>
</dbReference>
<keyword evidence="1" id="KW-0560">Oxidoreductase</keyword>
<feature type="domain" description="Pyruvate:ferredoxin oxidoreductase core" evidence="3">
    <location>
        <begin position="261"/>
        <end position="364"/>
    </location>
</feature>
<dbReference type="STRING" id="1429043.X474_09545"/>
<dbReference type="SUPFAM" id="SSF52518">
    <property type="entry name" value="Thiamin diphosphate-binding fold (THDP-binding)"/>
    <property type="match status" value="1"/>
</dbReference>
<dbReference type="PANTHER" id="PTHR32154">
    <property type="entry name" value="PYRUVATE-FLAVODOXIN OXIDOREDUCTASE-RELATED"/>
    <property type="match status" value="1"/>
</dbReference>
<sequence>MSQRVGLEVSLACSEAVKLANVDVIAAYPITPQTHIVEHLSELVADGHLDAEFVPVESEHSAMSACIGSSAAGARTFTSTASQGLALMHEIVFIAPALRLPIVMAVANRSLSGPISIWNDHSDIMAERDSGWIQTFAENGQEVLDLTLHAFKVAEDKRVCLPVAVNMDGFTLTHVIEPIMMPDQAEADAYLPAFEPQQMLDIANPISMGTVGVPEIYTEARKACMDALDNSYEVIKEHWEGFAKQFGRSYNPIETYKTEDAETLLVTMGSIGETAMMAVDQMREAGQKVGLVRIRLWRPFPADDFLEAIKGAKALAVVDRALQPGSDSGPVGTELKALLHSRGKDTYVANFVAGLSGRDVTRADFRMMAEKAAQGQASGATMTCEMVGVKE</sequence>
<dbReference type="GO" id="GO:0016903">
    <property type="term" value="F:oxidoreductase activity, acting on the aldehyde or oxo group of donors"/>
    <property type="evidence" value="ECO:0007669"/>
    <property type="project" value="UniProtKB-ARBA"/>
</dbReference>
<accession>A0A0D2HUX7</accession>
<comment type="caution">
    <text evidence="4">The sequence shown here is derived from an EMBL/GenBank/DDBJ whole genome shotgun (WGS) entry which is preliminary data.</text>
</comment>
<dbReference type="RefSeq" id="WP_044348138.1">
    <property type="nucleotide sequence ID" value="NZ_AZAC01000011.1"/>
</dbReference>
<evidence type="ECO:0000313" key="5">
    <source>
        <dbReference type="Proteomes" id="UP000032233"/>
    </source>
</evidence>
<dbReference type="GO" id="GO:0006979">
    <property type="term" value="P:response to oxidative stress"/>
    <property type="evidence" value="ECO:0007669"/>
    <property type="project" value="TreeGrafter"/>
</dbReference>
<dbReference type="EMBL" id="AZAC01000011">
    <property type="protein sequence ID" value="KIX14223.1"/>
    <property type="molecule type" value="Genomic_DNA"/>
</dbReference>
<dbReference type="OrthoDB" id="9794954at2"/>
<organism evidence="4 5">
    <name type="scientific">Dethiosulfatarculus sandiegensis</name>
    <dbReference type="NCBI Taxonomy" id="1429043"/>
    <lineage>
        <taxon>Bacteria</taxon>
        <taxon>Pseudomonadati</taxon>
        <taxon>Thermodesulfobacteriota</taxon>
        <taxon>Desulfarculia</taxon>
        <taxon>Desulfarculales</taxon>
        <taxon>Desulfarculaceae</taxon>
        <taxon>Dethiosulfatarculus</taxon>
    </lineage>
</organism>
<evidence type="ECO:0000313" key="4">
    <source>
        <dbReference type="EMBL" id="KIX14223.1"/>
    </source>
</evidence>
<dbReference type="PANTHER" id="PTHR32154:SF0">
    <property type="entry name" value="PYRUVATE-FLAVODOXIN OXIDOREDUCTASE-RELATED"/>
    <property type="match status" value="1"/>
</dbReference>
<reference evidence="4 5" key="1">
    <citation type="submission" date="2013-11" db="EMBL/GenBank/DDBJ databases">
        <title>Metagenomic analysis of a methanogenic consortium involved in long chain n-alkane degradation.</title>
        <authorList>
            <person name="Davidova I.A."/>
            <person name="Callaghan A.V."/>
            <person name="Wawrik B."/>
            <person name="Pruitt S."/>
            <person name="Marks C."/>
            <person name="Duncan K.E."/>
            <person name="Suflita J.M."/>
        </authorList>
    </citation>
    <scope>NUCLEOTIDE SEQUENCE [LARGE SCALE GENOMIC DNA]</scope>
    <source>
        <strain evidence="4 5">SPR</strain>
    </source>
</reference>
<keyword evidence="5" id="KW-1185">Reference proteome</keyword>
<dbReference type="SUPFAM" id="SSF52922">
    <property type="entry name" value="TK C-terminal domain-like"/>
    <property type="match status" value="1"/>
</dbReference>
<dbReference type="Gene3D" id="3.40.50.920">
    <property type="match status" value="1"/>
</dbReference>
<proteinExistence type="predicted"/>
<evidence type="ECO:0000256" key="1">
    <source>
        <dbReference type="ARBA" id="ARBA00023002"/>
    </source>
</evidence>
<evidence type="ECO:0000259" key="3">
    <source>
        <dbReference type="Pfam" id="PF17147"/>
    </source>
</evidence>
<dbReference type="Gene3D" id="3.40.50.970">
    <property type="match status" value="1"/>
</dbReference>
<feature type="domain" description="Pyruvate flavodoxin/ferredoxin oxidoreductase pyrimidine binding" evidence="2">
    <location>
        <begin position="15"/>
        <end position="237"/>
    </location>
</feature>
<dbReference type="InterPro" id="IPR029061">
    <property type="entry name" value="THDP-binding"/>
</dbReference>
<dbReference type="AlphaFoldDB" id="A0A0D2HUX7"/>
<dbReference type="InParanoid" id="A0A0D2HUX7"/>
<dbReference type="FunFam" id="3.40.50.970:FF:000012">
    <property type="entry name" value="Pyruvate:ferredoxin (Flavodoxin) oxidoreductase"/>
    <property type="match status" value="1"/>
</dbReference>
<dbReference type="GO" id="GO:0019752">
    <property type="term" value="P:carboxylic acid metabolic process"/>
    <property type="evidence" value="ECO:0007669"/>
    <property type="project" value="UniProtKB-ARBA"/>
</dbReference>
<dbReference type="Pfam" id="PF01855">
    <property type="entry name" value="POR_N"/>
    <property type="match status" value="1"/>
</dbReference>
<evidence type="ECO:0000259" key="2">
    <source>
        <dbReference type="Pfam" id="PF01855"/>
    </source>
</evidence>
<dbReference type="InterPro" id="IPR033412">
    <property type="entry name" value="PFOR_II"/>
</dbReference>
<dbReference type="InterPro" id="IPR009014">
    <property type="entry name" value="Transketo_C/PFOR_II"/>
</dbReference>
<protein>
    <submittedName>
        <fullName evidence="4">2-ketoisovalerate ferredoxin oxidoreductase subunit alpha</fullName>
    </submittedName>
</protein>
<dbReference type="InterPro" id="IPR050722">
    <property type="entry name" value="Pyruvate:ferred/Flavod_OxRd"/>
</dbReference>
<dbReference type="CDD" id="cd07034">
    <property type="entry name" value="TPP_PYR_PFOR_IOR-alpha_like"/>
    <property type="match status" value="1"/>
</dbReference>
<dbReference type="Pfam" id="PF17147">
    <property type="entry name" value="PFOR_II"/>
    <property type="match status" value="1"/>
</dbReference>
<dbReference type="FunFam" id="3.40.50.920:FF:000010">
    <property type="entry name" value="Pyruvate ferredoxin oxidoreductase, alpha subunit"/>
    <property type="match status" value="1"/>
</dbReference>